<evidence type="ECO:0000313" key="3">
    <source>
        <dbReference type="Proteomes" id="UP001271007"/>
    </source>
</evidence>
<accession>A0AAJ0G7Y4</accession>
<organism evidence="2 3">
    <name type="scientific">Extremus antarcticus</name>
    <dbReference type="NCBI Taxonomy" id="702011"/>
    <lineage>
        <taxon>Eukaryota</taxon>
        <taxon>Fungi</taxon>
        <taxon>Dikarya</taxon>
        <taxon>Ascomycota</taxon>
        <taxon>Pezizomycotina</taxon>
        <taxon>Dothideomycetes</taxon>
        <taxon>Dothideomycetidae</taxon>
        <taxon>Mycosphaerellales</taxon>
        <taxon>Extremaceae</taxon>
        <taxon>Extremus</taxon>
    </lineage>
</organism>
<dbReference type="Proteomes" id="UP001271007">
    <property type="component" value="Unassembled WGS sequence"/>
</dbReference>
<protein>
    <submittedName>
        <fullName evidence="2">Uncharacterized protein</fullName>
    </submittedName>
</protein>
<sequence>MDVQDEHREMEVQNEHRETEVQAEHCEVEVHPQLQVYFDEVIAANDEKRRALQATAEAQAALLREQQQNATTTYWYNHERNKATQLNTELQHLRVVTQRLNNEVIRLGHQAHASAPDPASHPHGGQVPRDLEKRGGSEMSEEVDGPSHNKRRRQSNASGEHLASTPATYAKLEPKPPPMPMPAALTSLPFANSPNPQSSLPPAQATVGASLHSFALTIGVFVFSPAGEVTVAPLSTVNVPQSIIDAVHASVNLTQNRERILRSRAGTCIQCKFAGSSSSGLPTEIYRDPLTNNTIPELACKYCTLEQRPCVRRSGNIYDVVLAPLAKQFRWNATAASPELYVAHTKPDDAGMGQFVKKKDLVYENGGLM</sequence>
<keyword evidence="3" id="KW-1185">Reference proteome</keyword>
<name>A0AAJ0G7Y4_9PEZI</name>
<feature type="compositionally biased region" description="Polar residues" evidence="1">
    <location>
        <begin position="189"/>
        <end position="201"/>
    </location>
</feature>
<evidence type="ECO:0000256" key="1">
    <source>
        <dbReference type="SAM" id="MobiDB-lite"/>
    </source>
</evidence>
<gene>
    <name evidence="2" type="ORF">LTR09_011004</name>
</gene>
<dbReference type="EMBL" id="JAWDJX010000059">
    <property type="protein sequence ID" value="KAK3047620.1"/>
    <property type="molecule type" value="Genomic_DNA"/>
</dbReference>
<feature type="region of interest" description="Disordered" evidence="1">
    <location>
        <begin position="111"/>
        <end position="204"/>
    </location>
</feature>
<evidence type="ECO:0000313" key="2">
    <source>
        <dbReference type="EMBL" id="KAK3047620.1"/>
    </source>
</evidence>
<feature type="compositionally biased region" description="Low complexity" evidence="1">
    <location>
        <begin position="111"/>
        <end position="123"/>
    </location>
</feature>
<feature type="region of interest" description="Disordered" evidence="1">
    <location>
        <begin position="1"/>
        <end position="21"/>
    </location>
</feature>
<proteinExistence type="predicted"/>
<dbReference type="AlphaFoldDB" id="A0AAJ0G7Y4"/>
<reference evidence="2" key="1">
    <citation type="submission" date="2023-04" db="EMBL/GenBank/DDBJ databases">
        <title>Black Yeasts Isolated from many extreme environments.</title>
        <authorList>
            <person name="Coleine C."/>
            <person name="Stajich J.E."/>
            <person name="Selbmann L."/>
        </authorList>
    </citation>
    <scope>NUCLEOTIDE SEQUENCE</scope>
    <source>
        <strain evidence="2">CCFEE 5312</strain>
    </source>
</reference>
<comment type="caution">
    <text evidence="2">The sequence shown here is derived from an EMBL/GenBank/DDBJ whole genome shotgun (WGS) entry which is preliminary data.</text>
</comment>